<feature type="domain" description="DUF8131" evidence="2">
    <location>
        <begin position="1"/>
        <end position="61"/>
    </location>
</feature>
<sequence length="67" mass="6593">MELTPRAVSLLALLALVPAAVFVVLGSELVAAVTVVNVVVIAASLAVALSPHDPPAEEPDDPAPGGA</sequence>
<name>A0A830ERA5_9EURY</name>
<keyword evidence="1" id="KW-1133">Transmembrane helix</keyword>
<reference evidence="3" key="2">
    <citation type="submission" date="2020-09" db="EMBL/GenBank/DDBJ databases">
        <authorList>
            <person name="Sun Q."/>
            <person name="Ohkuma M."/>
        </authorList>
    </citation>
    <scope>NUCLEOTIDE SEQUENCE</scope>
    <source>
        <strain evidence="3">JCM 14359</strain>
    </source>
</reference>
<dbReference type="Proteomes" id="UP000653099">
    <property type="component" value="Unassembled WGS sequence"/>
</dbReference>
<evidence type="ECO:0000259" key="2">
    <source>
        <dbReference type="Pfam" id="PF26452"/>
    </source>
</evidence>
<proteinExistence type="predicted"/>
<gene>
    <name evidence="3" type="ORF">GCM10008995_24740</name>
</gene>
<dbReference type="AlphaFoldDB" id="A0A830ERA5"/>
<keyword evidence="4" id="KW-1185">Reference proteome</keyword>
<dbReference type="EMBL" id="BMOC01000018">
    <property type="protein sequence ID" value="GGJ13943.1"/>
    <property type="molecule type" value="Genomic_DNA"/>
</dbReference>
<keyword evidence="1" id="KW-0812">Transmembrane</keyword>
<feature type="transmembrane region" description="Helical" evidence="1">
    <location>
        <begin position="29"/>
        <end position="49"/>
    </location>
</feature>
<protein>
    <recommendedName>
        <fullName evidence="2">DUF8131 domain-containing protein</fullName>
    </recommendedName>
</protein>
<reference evidence="3" key="1">
    <citation type="journal article" date="2014" name="Int. J. Syst. Evol. Microbiol.">
        <title>Complete genome sequence of Corynebacterium casei LMG S-19264T (=DSM 44701T), isolated from a smear-ripened cheese.</title>
        <authorList>
            <consortium name="US DOE Joint Genome Institute (JGI-PGF)"/>
            <person name="Walter F."/>
            <person name="Albersmeier A."/>
            <person name="Kalinowski J."/>
            <person name="Ruckert C."/>
        </authorList>
    </citation>
    <scope>NUCLEOTIDE SEQUENCE</scope>
    <source>
        <strain evidence="3">JCM 14359</strain>
    </source>
</reference>
<comment type="caution">
    <text evidence="3">The sequence shown here is derived from an EMBL/GenBank/DDBJ whole genome shotgun (WGS) entry which is preliminary data.</text>
</comment>
<organism evidence="3 4">
    <name type="scientific">Halobellus salinus</name>
    <dbReference type="NCBI Taxonomy" id="931585"/>
    <lineage>
        <taxon>Archaea</taxon>
        <taxon>Methanobacteriati</taxon>
        <taxon>Methanobacteriota</taxon>
        <taxon>Stenosarchaea group</taxon>
        <taxon>Halobacteria</taxon>
        <taxon>Halobacteriales</taxon>
        <taxon>Haloferacaceae</taxon>
        <taxon>Halobellus</taxon>
    </lineage>
</organism>
<keyword evidence="1" id="KW-0472">Membrane</keyword>
<accession>A0A830ERA5</accession>
<evidence type="ECO:0000313" key="4">
    <source>
        <dbReference type="Proteomes" id="UP000653099"/>
    </source>
</evidence>
<evidence type="ECO:0000313" key="3">
    <source>
        <dbReference type="EMBL" id="GGJ13943.1"/>
    </source>
</evidence>
<evidence type="ECO:0000256" key="1">
    <source>
        <dbReference type="SAM" id="Phobius"/>
    </source>
</evidence>
<dbReference type="Pfam" id="PF26452">
    <property type="entry name" value="DUF8131"/>
    <property type="match status" value="1"/>
</dbReference>
<dbReference type="RefSeq" id="WP_188787874.1">
    <property type="nucleotide sequence ID" value="NZ_BMOC01000018.1"/>
</dbReference>
<dbReference type="InterPro" id="IPR058444">
    <property type="entry name" value="DUF8131"/>
</dbReference>